<dbReference type="AlphaFoldDB" id="A0A1B2EGL7"/>
<dbReference type="InterPro" id="IPR013324">
    <property type="entry name" value="RNA_pol_sigma_r3/r4-like"/>
</dbReference>
<evidence type="ECO:0000259" key="3">
    <source>
        <dbReference type="Pfam" id="PF08281"/>
    </source>
</evidence>
<dbReference type="RefSeq" id="WP_099510125.1">
    <property type="nucleotide sequence ID" value="NZ_CP016616.1"/>
</dbReference>
<dbReference type="SUPFAM" id="SSF88946">
    <property type="entry name" value="Sigma2 domain of RNA polymerase sigma factors"/>
    <property type="match status" value="1"/>
</dbReference>
<dbReference type="GO" id="GO:0003677">
    <property type="term" value="F:DNA binding"/>
    <property type="evidence" value="ECO:0007669"/>
    <property type="project" value="InterPro"/>
</dbReference>
<dbReference type="InterPro" id="IPR032710">
    <property type="entry name" value="NTF2-like_dom_sf"/>
</dbReference>
<feature type="domain" description="RNA polymerase sigma-70 region 2" evidence="2">
    <location>
        <begin position="13"/>
        <end position="75"/>
    </location>
</feature>
<dbReference type="KEGG" id="moc:BB934_13565"/>
<dbReference type="GO" id="GO:0016987">
    <property type="term" value="F:sigma factor activity"/>
    <property type="evidence" value="ECO:0007669"/>
    <property type="project" value="InterPro"/>
</dbReference>
<sequence>MSLPDGDAADRFQPLRPGLVRLAYRMLGSIAEAEDVVQEAYIRWHQTDRSAIREPGAFLSKTVTRLCLDILKSARVKRETYIGPWLPEPVLETEGADEMSEDLSMTLMLALERLSPLERAAFLLHDVFGLGFDEVATTLDRDPAAVRQLAARARKNVQADRPRYAIDREEGERMTDAFLAASRSGDLTALRTILAENVVAYTDGGGIRNAALNPLFGFHRVSGLFRGVARKTDFAMPPVLYKGLINGLPGYVTLEQDGVVQTTAIDIEDGRVVGIYIVRNPEKLGHLSDLPGSKTLS</sequence>
<dbReference type="InterPro" id="IPR013325">
    <property type="entry name" value="RNA_pol_sigma_r2"/>
</dbReference>
<dbReference type="GO" id="GO:0006352">
    <property type="term" value="P:DNA-templated transcription initiation"/>
    <property type="evidence" value="ECO:0007669"/>
    <property type="project" value="InterPro"/>
</dbReference>
<gene>
    <name evidence="4" type="ORF">BB934_13565</name>
</gene>
<dbReference type="Gene3D" id="1.10.10.10">
    <property type="entry name" value="Winged helix-like DNA-binding domain superfamily/Winged helix DNA-binding domain"/>
    <property type="match status" value="1"/>
</dbReference>
<proteinExistence type="predicted"/>
<dbReference type="NCBIfam" id="NF007214">
    <property type="entry name" value="PRK09636.1"/>
    <property type="match status" value="1"/>
</dbReference>
<dbReference type="OrthoDB" id="9794372at2"/>
<dbReference type="InterPro" id="IPR052704">
    <property type="entry name" value="ECF_Sigma-70_Domain"/>
</dbReference>
<dbReference type="SUPFAM" id="SSF88659">
    <property type="entry name" value="Sigma3 and sigma4 domains of RNA polymerase sigma factors"/>
    <property type="match status" value="1"/>
</dbReference>
<reference evidence="4" key="1">
    <citation type="submission" date="2016-07" db="EMBL/GenBank/DDBJ databases">
        <title>Microvirga ossetica sp. nov. a new species of rhizobia isolated from root nodules of the legume species Vicia alpestris Steven originated from North Ossetia region in the Caucasus.</title>
        <authorList>
            <person name="Safronova V.I."/>
            <person name="Kuznetsova I.G."/>
            <person name="Sazanova A.L."/>
            <person name="Belimov A."/>
            <person name="Andronov E."/>
            <person name="Osledkin Y.S."/>
            <person name="Onishchuk O.P."/>
            <person name="Kurchak O.N."/>
            <person name="Shaposhnikov A.I."/>
            <person name="Willems A."/>
            <person name="Tikhonovich I.A."/>
        </authorList>
    </citation>
    <scope>NUCLEOTIDE SEQUENCE [LARGE SCALE GENOMIC DNA]</scope>
    <source>
        <strain evidence="4">V5/3M</strain>
    </source>
</reference>
<comment type="subunit">
    <text evidence="1">Interacts transiently with the RNA polymerase catalytic core formed by RpoA, RpoB, RpoC and RpoZ (2 alpha, 1 beta, 1 beta' and 1 omega subunit) to form the RNA polymerase holoenzyme that can initiate transcription.</text>
</comment>
<dbReference type="PANTHER" id="PTHR30173">
    <property type="entry name" value="SIGMA 19 FACTOR"/>
    <property type="match status" value="1"/>
</dbReference>
<dbReference type="PANTHER" id="PTHR30173:SF43">
    <property type="entry name" value="ECF RNA POLYMERASE SIGMA FACTOR SIGI-RELATED"/>
    <property type="match status" value="1"/>
</dbReference>
<dbReference type="InterPro" id="IPR014284">
    <property type="entry name" value="RNA_pol_sigma-70_dom"/>
</dbReference>
<dbReference type="SUPFAM" id="SSF54427">
    <property type="entry name" value="NTF2-like"/>
    <property type="match status" value="1"/>
</dbReference>
<name>A0A1B2EGL7_9HYPH</name>
<dbReference type="Pfam" id="PF04542">
    <property type="entry name" value="Sigma70_r2"/>
    <property type="match status" value="1"/>
</dbReference>
<dbReference type="Pfam" id="PF08281">
    <property type="entry name" value="Sigma70_r4_2"/>
    <property type="match status" value="1"/>
</dbReference>
<evidence type="ECO:0000256" key="1">
    <source>
        <dbReference type="ARBA" id="ARBA00011344"/>
    </source>
</evidence>
<dbReference type="InterPro" id="IPR007627">
    <property type="entry name" value="RNA_pol_sigma70_r2"/>
</dbReference>
<dbReference type="InterPro" id="IPR036388">
    <property type="entry name" value="WH-like_DNA-bd_sf"/>
</dbReference>
<dbReference type="EMBL" id="CP016616">
    <property type="protein sequence ID" value="ANY79114.1"/>
    <property type="molecule type" value="Genomic_DNA"/>
</dbReference>
<protein>
    <submittedName>
        <fullName evidence="4">RNA polymerase sigma factor SigJ</fullName>
    </submittedName>
</protein>
<evidence type="ECO:0000259" key="2">
    <source>
        <dbReference type="Pfam" id="PF04542"/>
    </source>
</evidence>
<dbReference type="Gene3D" id="1.10.1740.10">
    <property type="match status" value="1"/>
</dbReference>
<evidence type="ECO:0000313" key="4">
    <source>
        <dbReference type="EMBL" id="ANY79114.1"/>
    </source>
</evidence>
<feature type="domain" description="RNA polymerase sigma factor 70 region 4 type 2" evidence="3">
    <location>
        <begin position="106"/>
        <end position="156"/>
    </location>
</feature>
<dbReference type="NCBIfam" id="TIGR02937">
    <property type="entry name" value="sigma70-ECF"/>
    <property type="match status" value="1"/>
</dbReference>
<dbReference type="InterPro" id="IPR013249">
    <property type="entry name" value="RNA_pol_sigma70_r4_t2"/>
</dbReference>
<organism evidence="4">
    <name type="scientific">Microvirga ossetica</name>
    <dbReference type="NCBI Taxonomy" id="1882682"/>
    <lineage>
        <taxon>Bacteria</taxon>
        <taxon>Pseudomonadati</taxon>
        <taxon>Pseudomonadota</taxon>
        <taxon>Alphaproteobacteria</taxon>
        <taxon>Hyphomicrobiales</taxon>
        <taxon>Methylobacteriaceae</taxon>
        <taxon>Microvirga</taxon>
    </lineage>
</organism>
<accession>A0A1B2EGL7</accession>